<proteinExistence type="predicted"/>
<comment type="caution">
    <text evidence="3">The sequence shown here is derived from an EMBL/GenBank/DDBJ whole genome shotgun (WGS) entry which is preliminary data.</text>
</comment>
<dbReference type="Proteomes" id="UP001301769">
    <property type="component" value="Unassembled WGS sequence"/>
</dbReference>
<feature type="domain" description="DUF8212" evidence="2">
    <location>
        <begin position="244"/>
        <end position="327"/>
    </location>
</feature>
<accession>A0AAN6YD10</accession>
<keyword evidence="4" id="KW-1185">Reference proteome</keyword>
<evidence type="ECO:0000259" key="2">
    <source>
        <dbReference type="Pfam" id="PF26640"/>
    </source>
</evidence>
<evidence type="ECO:0008006" key="5">
    <source>
        <dbReference type="Google" id="ProtNLM"/>
    </source>
</evidence>
<sequence length="623" mass="70767">MHLLNTQTLQLEEHIDNIPPYVILSHTWGDQEVSYQEMMMTTPQSPETQQKAGYTKILATCHLAQQILIYPDEPISQGNRISHVWIDTCCIDKSSSAHLTENINSMYEFYTRARLCIVHLVDLPLGVTFKEGLKSCRWITRGWTLQEMIASREIHFYSSNYVPDGDVKEWKYLGTKAQFSDALAEATNVPRDVLTGSGSVGSYSLAQRMLWASKRITTRPEDMAYCLLGIFGVNMPLIYGERDRAFRRLQEHIIKGSNDMTIFAWEPVTSSSSSAGSGTGQQRREHGFCSIFAPSPANFQNCNMIRPWSKNSHDPEYTITNKGLRMQDYLYYVPRKYGRLKRDYGLPLGVNENARTTAVGVHLRKLGPDMFLRERRGLKTLSWEYRNNLARVPSAPFYILGDEEAESEVEGAGSVLAKFRKNGIRFPGQVSQKNIIPQGLWDSVDRCFLPTNEKLVRGFLVKMKLVGSEKANPASSGREFDNGGGRHRVIQLGLLLDWAKTGPSPSKSYNIRLFDTAKYEKQTREIFSLRRYQEWKEGLRGSQLETQYPEIWDLGNQLRVETTGPEDGSVFVITASTVSENVEGFHSNGQTVDMYRVVLSVREETARGGLIREMDGMDLLVRE</sequence>
<dbReference type="Pfam" id="PF06985">
    <property type="entry name" value="HET"/>
    <property type="match status" value="1"/>
</dbReference>
<dbReference type="AlphaFoldDB" id="A0AAN6YD10"/>
<dbReference type="PANTHER" id="PTHR10622">
    <property type="entry name" value="HET DOMAIN-CONTAINING PROTEIN"/>
    <property type="match status" value="1"/>
</dbReference>
<protein>
    <recommendedName>
        <fullName evidence="5">Heterokaryon incompatibility domain-containing protein</fullName>
    </recommendedName>
</protein>
<reference evidence="3" key="2">
    <citation type="submission" date="2023-05" db="EMBL/GenBank/DDBJ databases">
        <authorList>
            <consortium name="Lawrence Berkeley National Laboratory"/>
            <person name="Steindorff A."/>
            <person name="Hensen N."/>
            <person name="Bonometti L."/>
            <person name="Westerberg I."/>
            <person name="Brannstrom I.O."/>
            <person name="Guillou S."/>
            <person name="Cros-Aarteil S."/>
            <person name="Calhoun S."/>
            <person name="Haridas S."/>
            <person name="Kuo A."/>
            <person name="Mondo S."/>
            <person name="Pangilinan J."/>
            <person name="Riley R."/>
            <person name="Labutti K."/>
            <person name="Andreopoulos B."/>
            <person name="Lipzen A."/>
            <person name="Chen C."/>
            <person name="Yanf M."/>
            <person name="Daum C."/>
            <person name="Ng V."/>
            <person name="Clum A."/>
            <person name="Ohm R."/>
            <person name="Martin F."/>
            <person name="Silar P."/>
            <person name="Natvig D."/>
            <person name="Lalanne C."/>
            <person name="Gautier V."/>
            <person name="Ament-Velasquez S.L."/>
            <person name="Kruys A."/>
            <person name="Hutchinson M.I."/>
            <person name="Powell A.J."/>
            <person name="Barry K."/>
            <person name="Miller A.N."/>
            <person name="Grigoriev I.V."/>
            <person name="Debuchy R."/>
            <person name="Gladieux P."/>
            <person name="Thoren M.H."/>
            <person name="Johannesson H."/>
        </authorList>
    </citation>
    <scope>NUCLEOTIDE SEQUENCE</scope>
    <source>
        <strain evidence="3">PSN293</strain>
    </source>
</reference>
<dbReference type="PANTHER" id="PTHR10622:SF12">
    <property type="entry name" value="HET DOMAIN-CONTAINING PROTEIN"/>
    <property type="match status" value="1"/>
</dbReference>
<name>A0AAN6YD10_9PEZI</name>
<dbReference type="Pfam" id="PF26640">
    <property type="entry name" value="DUF8212"/>
    <property type="match status" value="1"/>
</dbReference>
<reference evidence="3" key="1">
    <citation type="journal article" date="2023" name="Mol. Phylogenet. Evol.">
        <title>Genome-scale phylogeny and comparative genomics of the fungal order Sordariales.</title>
        <authorList>
            <person name="Hensen N."/>
            <person name="Bonometti L."/>
            <person name="Westerberg I."/>
            <person name="Brannstrom I.O."/>
            <person name="Guillou S."/>
            <person name="Cros-Aarteil S."/>
            <person name="Calhoun S."/>
            <person name="Haridas S."/>
            <person name="Kuo A."/>
            <person name="Mondo S."/>
            <person name="Pangilinan J."/>
            <person name="Riley R."/>
            <person name="LaButti K."/>
            <person name="Andreopoulos B."/>
            <person name="Lipzen A."/>
            <person name="Chen C."/>
            <person name="Yan M."/>
            <person name="Daum C."/>
            <person name="Ng V."/>
            <person name="Clum A."/>
            <person name="Steindorff A."/>
            <person name="Ohm R.A."/>
            <person name="Martin F."/>
            <person name="Silar P."/>
            <person name="Natvig D.O."/>
            <person name="Lalanne C."/>
            <person name="Gautier V."/>
            <person name="Ament-Velasquez S.L."/>
            <person name="Kruys A."/>
            <person name="Hutchinson M.I."/>
            <person name="Powell A.J."/>
            <person name="Barry K."/>
            <person name="Miller A.N."/>
            <person name="Grigoriev I.V."/>
            <person name="Debuchy R."/>
            <person name="Gladieux P."/>
            <person name="Hiltunen Thoren M."/>
            <person name="Johannesson H."/>
        </authorList>
    </citation>
    <scope>NUCLEOTIDE SEQUENCE</scope>
    <source>
        <strain evidence="3">PSN293</strain>
    </source>
</reference>
<evidence type="ECO:0000313" key="3">
    <source>
        <dbReference type="EMBL" id="KAK4215806.1"/>
    </source>
</evidence>
<evidence type="ECO:0000259" key="1">
    <source>
        <dbReference type="Pfam" id="PF06985"/>
    </source>
</evidence>
<dbReference type="InterPro" id="IPR010730">
    <property type="entry name" value="HET"/>
</dbReference>
<evidence type="ECO:0000313" key="4">
    <source>
        <dbReference type="Proteomes" id="UP001301769"/>
    </source>
</evidence>
<feature type="domain" description="Heterokaryon incompatibility" evidence="1">
    <location>
        <begin position="21"/>
        <end position="120"/>
    </location>
</feature>
<organism evidence="3 4">
    <name type="scientific">Rhypophila decipiens</name>
    <dbReference type="NCBI Taxonomy" id="261697"/>
    <lineage>
        <taxon>Eukaryota</taxon>
        <taxon>Fungi</taxon>
        <taxon>Dikarya</taxon>
        <taxon>Ascomycota</taxon>
        <taxon>Pezizomycotina</taxon>
        <taxon>Sordariomycetes</taxon>
        <taxon>Sordariomycetidae</taxon>
        <taxon>Sordariales</taxon>
        <taxon>Naviculisporaceae</taxon>
        <taxon>Rhypophila</taxon>
    </lineage>
</organism>
<dbReference type="EMBL" id="MU858076">
    <property type="protein sequence ID" value="KAK4215806.1"/>
    <property type="molecule type" value="Genomic_DNA"/>
</dbReference>
<dbReference type="InterPro" id="IPR058525">
    <property type="entry name" value="DUF8212"/>
</dbReference>
<gene>
    <name evidence="3" type="ORF">QBC37DRAFT_418571</name>
</gene>